<feature type="transmembrane region" description="Helical" evidence="1">
    <location>
        <begin position="68"/>
        <end position="90"/>
    </location>
</feature>
<protein>
    <submittedName>
        <fullName evidence="2">Uncharacterized protein</fullName>
    </submittedName>
</protein>
<evidence type="ECO:0000256" key="1">
    <source>
        <dbReference type="SAM" id="Phobius"/>
    </source>
</evidence>
<keyword evidence="1" id="KW-0812">Transmembrane</keyword>
<gene>
    <name evidence="2" type="ORF">CUZ56_01101</name>
</gene>
<keyword evidence="1" id="KW-1133">Transmembrane helix</keyword>
<comment type="caution">
    <text evidence="2">The sequence shown here is derived from an EMBL/GenBank/DDBJ whole genome shotgun (WGS) entry which is preliminary data.</text>
</comment>
<accession>A0A433SEI3</accession>
<evidence type="ECO:0000313" key="2">
    <source>
        <dbReference type="EMBL" id="RUS67161.1"/>
    </source>
</evidence>
<dbReference type="AlphaFoldDB" id="A0A433SEI3"/>
<feature type="transmembrane region" description="Helical" evidence="1">
    <location>
        <begin position="40"/>
        <end position="62"/>
    </location>
</feature>
<keyword evidence="3" id="KW-1185">Reference proteome</keyword>
<evidence type="ECO:0000313" key="3">
    <source>
        <dbReference type="Proteomes" id="UP000286947"/>
    </source>
</evidence>
<reference evidence="2 3" key="1">
    <citation type="submission" date="2018-01" db="EMBL/GenBank/DDBJ databases">
        <title>Saezia sanguinis gen. nov., sp. nov., in the order Burkholderiales isolated from human blood.</title>
        <authorList>
            <person name="Medina-Pascual M.J."/>
            <person name="Valdezate S."/>
            <person name="Monzon S."/>
            <person name="Cuesta I."/>
            <person name="Carrasco G."/>
            <person name="Villalon P."/>
            <person name="Saez-Nieto J.A."/>
        </authorList>
    </citation>
    <scope>NUCLEOTIDE SEQUENCE [LARGE SCALE GENOMIC DNA]</scope>
    <source>
        <strain evidence="2 3">CNM695-12</strain>
    </source>
</reference>
<dbReference type="Proteomes" id="UP000286947">
    <property type="component" value="Unassembled WGS sequence"/>
</dbReference>
<dbReference type="EMBL" id="PQSP01000002">
    <property type="protein sequence ID" value="RUS67161.1"/>
    <property type="molecule type" value="Genomic_DNA"/>
</dbReference>
<name>A0A433SEI3_9BURK</name>
<organism evidence="2 3">
    <name type="scientific">Saezia sanguinis</name>
    <dbReference type="NCBI Taxonomy" id="1965230"/>
    <lineage>
        <taxon>Bacteria</taxon>
        <taxon>Pseudomonadati</taxon>
        <taxon>Pseudomonadota</taxon>
        <taxon>Betaproteobacteria</taxon>
        <taxon>Burkholderiales</taxon>
        <taxon>Saeziaceae</taxon>
        <taxon>Saezia</taxon>
    </lineage>
</organism>
<proteinExistence type="predicted"/>
<sequence>MDVSEEEASDFLSRYAFLHHLPRDEQEAVFKRAQKSIPGIAIPVCVLLLFVLILWIGGGVLTFMGGLLVVWVLFLFMALITFSLMVNWVYPMLMKKDLKKRDLLPLQ</sequence>
<keyword evidence="1" id="KW-0472">Membrane</keyword>